<evidence type="ECO:0000256" key="9">
    <source>
        <dbReference type="ARBA" id="ARBA00023012"/>
    </source>
</evidence>
<accession>A0A7C4RPX1</accession>
<dbReference type="SUPFAM" id="SSF158472">
    <property type="entry name" value="HAMP domain-like"/>
    <property type="match status" value="1"/>
</dbReference>
<dbReference type="InterPro" id="IPR003661">
    <property type="entry name" value="HisK_dim/P_dom"/>
</dbReference>
<evidence type="ECO:0000256" key="10">
    <source>
        <dbReference type="SAM" id="Coils"/>
    </source>
</evidence>
<comment type="subcellular location">
    <subcellularLocation>
        <location evidence="2">Membrane</location>
    </subcellularLocation>
</comment>
<evidence type="ECO:0000256" key="3">
    <source>
        <dbReference type="ARBA" id="ARBA00012438"/>
    </source>
</evidence>
<evidence type="ECO:0000259" key="12">
    <source>
        <dbReference type="PROSITE" id="PS50109"/>
    </source>
</evidence>
<evidence type="ECO:0000256" key="6">
    <source>
        <dbReference type="ARBA" id="ARBA00022741"/>
    </source>
</evidence>
<evidence type="ECO:0000256" key="7">
    <source>
        <dbReference type="ARBA" id="ARBA00022777"/>
    </source>
</evidence>
<dbReference type="Gene3D" id="3.30.565.10">
    <property type="entry name" value="Histidine kinase-like ATPase, C-terminal domain"/>
    <property type="match status" value="1"/>
</dbReference>
<evidence type="ECO:0000256" key="4">
    <source>
        <dbReference type="ARBA" id="ARBA00022553"/>
    </source>
</evidence>
<reference evidence="14" key="1">
    <citation type="journal article" date="2020" name="mSystems">
        <title>Genome- and Community-Level Interaction Insights into Carbon Utilization and Element Cycling Functions of Hydrothermarchaeota in Hydrothermal Sediment.</title>
        <authorList>
            <person name="Zhou Z."/>
            <person name="Liu Y."/>
            <person name="Xu W."/>
            <person name="Pan J."/>
            <person name="Luo Z.H."/>
            <person name="Li M."/>
        </authorList>
    </citation>
    <scope>NUCLEOTIDE SEQUENCE [LARGE SCALE GENOMIC DNA]</scope>
    <source>
        <strain evidence="14">SpSt-477</strain>
    </source>
</reference>
<organism evidence="14">
    <name type="scientific">Desulfatirhabdium butyrativorans</name>
    <dbReference type="NCBI Taxonomy" id="340467"/>
    <lineage>
        <taxon>Bacteria</taxon>
        <taxon>Pseudomonadati</taxon>
        <taxon>Thermodesulfobacteriota</taxon>
        <taxon>Desulfobacteria</taxon>
        <taxon>Desulfobacterales</taxon>
        <taxon>Desulfatirhabdiaceae</taxon>
        <taxon>Desulfatirhabdium</taxon>
    </lineage>
</organism>
<dbReference type="PRINTS" id="PR00344">
    <property type="entry name" value="BCTRLSENSOR"/>
</dbReference>
<evidence type="ECO:0000256" key="2">
    <source>
        <dbReference type="ARBA" id="ARBA00004370"/>
    </source>
</evidence>
<feature type="coiled-coil region" evidence="10">
    <location>
        <begin position="247"/>
        <end position="274"/>
    </location>
</feature>
<keyword evidence="6" id="KW-0547">Nucleotide-binding</keyword>
<dbReference type="InterPro" id="IPR036097">
    <property type="entry name" value="HisK_dim/P_sf"/>
</dbReference>
<evidence type="ECO:0000256" key="1">
    <source>
        <dbReference type="ARBA" id="ARBA00000085"/>
    </source>
</evidence>
<sequence length="506" mass="57106">MWCSRNPDGMAIHRTACGGTAMQLPRIPLNLNIRRKIVVGMTSVMVILGSIGMISYRYLLEIEKKQHFVEAADDLASIILEIRRYEKNVLLYGSQEDMSENEKYRSEAMQLVRSIIPDVREFKGSSFLSRIQQELERYDMLMQQIVANRNQQPQPPIPHIEEQLRETGKTLVDTSQELVRFERQRILVIIRSLKAQLIFSMIVFVMMGAALIPFTAKKIIRPLRLIEETTDRIAKGDFRPAPVPRLRDETQQVIEAFNRMVAELEKRQDQLVQVRKLASLGTMASGIAHQLNNPLNNISTSCQIAIEELEGGDTAFLKRMLGNVTQEVHRARDIVRGLLEFSRVKEFQLLPTPLKSIVERSLRLLSSQIPSSIDIRVDVPETLVLDLDSQRMQQVFLNLVENAVHAIDERPGWIHISAEVDHTENQALIQVVDSGPGIVEEDIGRIFDPFFTTKDVGKGTGLGLSMVYGIVEQHGGTIRAENRPDAGACFTLRLPLPKNDGEGSAS</sequence>
<evidence type="ECO:0000259" key="13">
    <source>
        <dbReference type="PROSITE" id="PS50885"/>
    </source>
</evidence>
<dbReference type="PROSITE" id="PS50109">
    <property type="entry name" value="HIS_KIN"/>
    <property type="match status" value="1"/>
</dbReference>
<keyword evidence="11" id="KW-0472">Membrane</keyword>
<dbReference type="InterPro" id="IPR036890">
    <property type="entry name" value="HATPase_C_sf"/>
</dbReference>
<dbReference type="InterPro" id="IPR004358">
    <property type="entry name" value="Sig_transdc_His_kin-like_C"/>
</dbReference>
<dbReference type="InterPro" id="IPR005467">
    <property type="entry name" value="His_kinase_dom"/>
</dbReference>
<keyword evidence="9" id="KW-0902">Two-component regulatory system</keyword>
<dbReference type="PROSITE" id="PS50885">
    <property type="entry name" value="HAMP"/>
    <property type="match status" value="1"/>
</dbReference>
<dbReference type="Pfam" id="PF00672">
    <property type="entry name" value="HAMP"/>
    <property type="match status" value="1"/>
</dbReference>
<gene>
    <name evidence="14" type="ORF">ENS29_02410</name>
</gene>
<protein>
    <recommendedName>
        <fullName evidence="3">histidine kinase</fullName>
        <ecNumber evidence="3">2.7.13.3</ecNumber>
    </recommendedName>
</protein>
<comment type="catalytic activity">
    <reaction evidence="1">
        <text>ATP + protein L-histidine = ADP + protein N-phospho-L-histidine.</text>
        <dbReference type="EC" id="2.7.13.3"/>
    </reaction>
</comment>
<comment type="caution">
    <text evidence="14">The sequence shown here is derived from an EMBL/GenBank/DDBJ whole genome shotgun (WGS) entry which is preliminary data.</text>
</comment>
<dbReference type="CDD" id="cd00082">
    <property type="entry name" value="HisKA"/>
    <property type="match status" value="1"/>
</dbReference>
<keyword evidence="11" id="KW-1133">Transmembrane helix</keyword>
<keyword evidence="7 14" id="KW-0418">Kinase</keyword>
<dbReference type="EC" id="2.7.13.3" evidence="3"/>
<keyword evidence="4" id="KW-0597">Phosphoprotein</keyword>
<dbReference type="SMART" id="SM00304">
    <property type="entry name" value="HAMP"/>
    <property type="match status" value="1"/>
</dbReference>
<dbReference type="CDD" id="cd06225">
    <property type="entry name" value="HAMP"/>
    <property type="match status" value="1"/>
</dbReference>
<dbReference type="InterPro" id="IPR003660">
    <property type="entry name" value="HAMP_dom"/>
</dbReference>
<dbReference type="Gene3D" id="1.10.287.130">
    <property type="match status" value="1"/>
</dbReference>
<keyword evidence="10" id="KW-0175">Coiled coil</keyword>
<dbReference type="SMART" id="SM00387">
    <property type="entry name" value="HATPase_c"/>
    <property type="match status" value="1"/>
</dbReference>
<feature type="domain" description="HAMP" evidence="13">
    <location>
        <begin position="217"/>
        <end position="269"/>
    </location>
</feature>
<keyword evidence="5" id="KW-0808">Transferase</keyword>
<dbReference type="PANTHER" id="PTHR43065">
    <property type="entry name" value="SENSOR HISTIDINE KINASE"/>
    <property type="match status" value="1"/>
</dbReference>
<evidence type="ECO:0000256" key="8">
    <source>
        <dbReference type="ARBA" id="ARBA00022840"/>
    </source>
</evidence>
<dbReference type="AlphaFoldDB" id="A0A7C4RPX1"/>
<evidence type="ECO:0000256" key="11">
    <source>
        <dbReference type="SAM" id="Phobius"/>
    </source>
</evidence>
<dbReference type="InterPro" id="IPR003594">
    <property type="entry name" value="HATPase_dom"/>
</dbReference>
<evidence type="ECO:0000256" key="5">
    <source>
        <dbReference type="ARBA" id="ARBA00022679"/>
    </source>
</evidence>
<name>A0A7C4RPX1_9BACT</name>
<dbReference type="EMBL" id="DSUH01000053">
    <property type="protein sequence ID" value="HGU31691.1"/>
    <property type="molecule type" value="Genomic_DNA"/>
</dbReference>
<dbReference type="SUPFAM" id="SSF55874">
    <property type="entry name" value="ATPase domain of HSP90 chaperone/DNA topoisomerase II/histidine kinase"/>
    <property type="match status" value="1"/>
</dbReference>
<dbReference type="GO" id="GO:0016020">
    <property type="term" value="C:membrane"/>
    <property type="evidence" value="ECO:0007669"/>
    <property type="project" value="UniProtKB-SubCell"/>
</dbReference>
<dbReference type="GO" id="GO:0005524">
    <property type="term" value="F:ATP binding"/>
    <property type="evidence" value="ECO:0007669"/>
    <property type="project" value="UniProtKB-KW"/>
</dbReference>
<dbReference type="Pfam" id="PF02518">
    <property type="entry name" value="HATPase_c"/>
    <property type="match status" value="1"/>
</dbReference>
<dbReference type="Gene3D" id="6.10.340.10">
    <property type="match status" value="1"/>
</dbReference>
<dbReference type="SMART" id="SM00388">
    <property type="entry name" value="HisKA"/>
    <property type="match status" value="1"/>
</dbReference>
<dbReference type="Pfam" id="PF00512">
    <property type="entry name" value="HisKA"/>
    <property type="match status" value="1"/>
</dbReference>
<dbReference type="SUPFAM" id="SSF47384">
    <property type="entry name" value="Homodimeric domain of signal transducing histidine kinase"/>
    <property type="match status" value="1"/>
</dbReference>
<keyword evidence="11" id="KW-0812">Transmembrane</keyword>
<feature type="domain" description="Histidine kinase" evidence="12">
    <location>
        <begin position="286"/>
        <end position="498"/>
    </location>
</feature>
<feature type="transmembrane region" description="Helical" evidence="11">
    <location>
        <begin position="197"/>
        <end position="216"/>
    </location>
</feature>
<proteinExistence type="predicted"/>
<dbReference type="PANTHER" id="PTHR43065:SF46">
    <property type="entry name" value="C4-DICARBOXYLATE TRANSPORT SENSOR PROTEIN DCTB"/>
    <property type="match status" value="1"/>
</dbReference>
<dbReference type="GO" id="GO:0000155">
    <property type="term" value="F:phosphorelay sensor kinase activity"/>
    <property type="evidence" value="ECO:0007669"/>
    <property type="project" value="InterPro"/>
</dbReference>
<evidence type="ECO:0000313" key="14">
    <source>
        <dbReference type="EMBL" id="HGU31691.1"/>
    </source>
</evidence>
<keyword evidence="8" id="KW-0067">ATP-binding</keyword>
<feature type="transmembrane region" description="Helical" evidence="11">
    <location>
        <begin position="37"/>
        <end position="59"/>
    </location>
</feature>